<dbReference type="PANTHER" id="PTHR31677:SF202">
    <property type="entry name" value="ETHYLENE-RESPONSIVE TRANSCRIPTION FACTOR 12"/>
    <property type="match status" value="1"/>
</dbReference>
<dbReference type="Pfam" id="PF00847">
    <property type="entry name" value="AP2"/>
    <property type="match status" value="1"/>
</dbReference>
<keyword evidence="3" id="KW-0805">Transcription regulation</keyword>
<sequence>MEMRGFQYRGVRRRPWGRYCAEIRNPLTKRKMWLGSFDTPEEAASAYDRAAIALHGFKAKTNLLSRPSHPPRHTTTSFRPLRKSQVYRRRYNRSFARYSCSANRQAPLTPRRTYFTPLRKTQQHYNRSFSRYSCSANLCQLQPLLAIDQPFGNPPSSPNILTPRWNPASSAAPSPPTTRAAWANFPEETTLFGADSPPYSFPLVPHPTSGSGLLHEAIQAFLPKGSGKKSTSYHYFY</sequence>
<keyword evidence="6" id="KW-0539">Nucleus</keyword>
<evidence type="ECO:0000313" key="8">
    <source>
        <dbReference type="EMBL" id="CAI0418429.1"/>
    </source>
</evidence>
<keyword evidence="5" id="KW-0804">Transcription</keyword>
<dbReference type="FunFam" id="3.30.730.10:FF:000001">
    <property type="entry name" value="Ethylene-responsive transcription factor 2"/>
    <property type="match status" value="1"/>
</dbReference>
<evidence type="ECO:0000256" key="2">
    <source>
        <dbReference type="ARBA" id="ARBA00022745"/>
    </source>
</evidence>
<comment type="caution">
    <text evidence="8">The sequence shown here is derived from an EMBL/GenBank/DDBJ whole genome shotgun (WGS) entry which is preliminary data.</text>
</comment>
<dbReference type="InterPro" id="IPR036955">
    <property type="entry name" value="AP2/ERF_dom_sf"/>
</dbReference>
<dbReference type="InterPro" id="IPR001471">
    <property type="entry name" value="AP2/ERF_dom"/>
</dbReference>
<reference evidence="8" key="1">
    <citation type="submission" date="2022-08" db="EMBL/GenBank/DDBJ databases">
        <authorList>
            <person name="Gutierrez-Valencia J."/>
        </authorList>
    </citation>
    <scope>NUCLEOTIDE SEQUENCE</scope>
</reference>
<dbReference type="PROSITE" id="PS51032">
    <property type="entry name" value="AP2_ERF"/>
    <property type="match status" value="1"/>
</dbReference>
<comment type="subcellular location">
    <subcellularLocation>
        <location evidence="1">Nucleus</location>
    </subcellularLocation>
</comment>
<dbReference type="PANTHER" id="PTHR31677">
    <property type="entry name" value="AP2 DOMAIN CLASS TRANSCRIPTION FACTOR"/>
    <property type="match status" value="1"/>
</dbReference>
<dbReference type="Gene3D" id="3.30.730.10">
    <property type="entry name" value="AP2/ERF domain"/>
    <property type="match status" value="1"/>
</dbReference>
<dbReference type="InterPro" id="IPR016177">
    <property type="entry name" value="DNA-bd_dom_sf"/>
</dbReference>
<protein>
    <recommendedName>
        <fullName evidence="7">AP2/ERF domain-containing protein</fullName>
    </recommendedName>
</protein>
<dbReference type="GO" id="GO:0009873">
    <property type="term" value="P:ethylene-activated signaling pathway"/>
    <property type="evidence" value="ECO:0007669"/>
    <property type="project" value="UniProtKB-KW"/>
</dbReference>
<dbReference type="SMART" id="SM00380">
    <property type="entry name" value="AP2"/>
    <property type="match status" value="1"/>
</dbReference>
<evidence type="ECO:0000256" key="4">
    <source>
        <dbReference type="ARBA" id="ARBA00023125"/>
    </source>
</evidence>
<evidence type="ECO:0000256" key="1">
    <source>
        <dbReference type="ARBA" id="ARBA00004123"/>
    </source>
</evidence>
<proteinExistence type="predicted"/>
<evidence type="ECO:0000256" key="6">
    <source>
        <dbReference type="ARBA" id="ARBA00023242"/>
    </source>
</evidence>
<evidence type="ECO:0000256" key="3">
    <source>
        <dbReference type="ARBA" id="ARBA00023015"/>
    </source>
</evidence>
<dbReference type="PRINTS" id="PR00367">
    <property type="entry name" value="ETHRSPELEMNT"/>
</dbReference>
<gene>
    <name evidence="8" type="ORF">LITE_LOCUS17637</name>
</gene>
<dbReference type="SUPFAM" id="SSF54171">
    <property type="entry name" value="DNA-binding domain"/>
    <property type="match status" value="1"/>
</dbReference>
<dbReference type="GO" id="GO:0005634">
    <property type="term" value="C:nucleus"/>
    <property type="evidence" value="ECO:0007669"/>
    <property type="project" value="UniProtKB-SubCell"/>
</dbReference>
<organism evidence="8 9">
    <name type="scientific">Linum tenue</name>
    <dbReference type="NCBI Taxonomy" id="586396"/>
    <lineage>
        <taxon>Eukaryota</taxon>
        <taxon>Viridiplantae</taxon>
        <taxon>Streptophyta</taxon>
        <taxon>Embryophyta</taxon>
        <taxon>Tracheophyta</taxon>
        <taxon>Spermatophyta</taxon>
        <taxon>Magnoliopsida</taxon>
        <taxon>eudicotyledons</taxon>
        <taxon>Gunneridae</taxon>
        <taxon>Pentapetalae</taxon>
        <taxon>rosids</taxon>
        <taxon>fabids</taxon>
        <taxon>Malpighiales</taxon>
        <taxon>Linaceae</taxon>
        <taxon>Linum</taxon>
    </lineage>
</organism>
<name>A0AAV0KAC2_9ROSI</name>
<dbReference type="CDD" id="cd00018">
    <property type="entry name" value="AP2"/>
    <property type="match status" value="1"/>
</dbReference>
<evidence type="ECO:0000259" key="7">
    <source>
        <dbReference type="PROSITE" id="PS51032"/>
    </source>
</evidence>
<evidence type="ECO:0000256" key="5">
    <source>
        <dbReference type="ARBA" id="ARBA00023163"/>
    </source>
</evidence>
<dbReference type="Proteomes" id="UP001154282">
    <property type="component" value="Unassembled WGS sequence"/>
</dbReference>
<dbReference type="EMBL" id="CAMGYJ010000005">
    <property type="protein sequence ID" value="CAI0418429.1"/>
    <property type="molecule type" value="Genomic_DNA"/>
</dbReference>
<dbReference type="GO" id="GO:0003677">
    <property type="term" value="F:DNA binding"/>
    <property type="evidence" value="ECO:0007669"/>
    <property type="project" value="UniProtKB-KW"/>
</dbReference>
<keyword evidence="9" id="KW-1185">Reference proteome</keyword>
<evidence type="ECO:0000313" key="9">
    <source>
        <dbReference type="Proteomes" id="UP001154282"/>
    </source>
</evidence>
<accession>A0AAV0KAC2</accession>
<dbReference type="GO" id="GO:0003700">
    <property type="term" value="F:DNA-binding transcription factor activity"/>
    <property type="evidence" value="ECO:0007669"/>
    <property type="project" value="InterPro"/>
</dbReference>
<keyword evidence="2" id="KW-0936">Ethylene signaling pathway</keyword>
<dbReference type="AlphaFoldDB" id="A0AAV0KAC2"/>
<keyword evidence="4" id="KW-0238">DNA-binding</keyword>
<feature type="domain" description="AP2/ERF" evidence="7">
    <location>
        <begin position="7"/>
        <end position="64"/>
    </location>
</feature>